<keyword evidence="1" id="KW-0472">Membrane</keyword>
<keyword evidence="3" id="KW-1185">Reference proteome</keyword>
<dbReference type="EMBL" id="VJMJ01000067">
    <property type="protein sequence ID" value="KAF0739051.1"/>
    <property type="molecule type" value="Genomic_DNA"/>
</dbReference>
<proteinExistence type="predicted"/>
<evidence type="ECO:0000256" key="1">
    <source>
        <dbReference type="SAM" id="Phobius"/>
    </source>
</evidence>
<comment type="caution">
    <text evidence="2">The sequence shown here is derived from an EMBL/GenBank/DDBJ whole genome shotgun (WGS) entry which is preliminary data.</text>
</comment>
<feature type="transmembrane region" description="Helical" evidence="1">
    <location>
        <begin position="128"/>
        <end position="148"/>
    </location>
</feature>
<evidence type="ECO:0000313" key="3">
    <source>
        <dbReference type="Proteomes" id="UP000481153"/>
    </source>
</evidence>
<organism evidence="2 3">
    <name type="scientific">Aphanomyces euteiches</name>
    <dbReference type="NCBI Taxonomy" id="100861"/>
    <lineage>
        <taxon>Eukaryota</taxon>
        <taxon>Sar</taxon>
        <taxon>Stramenopiles</taxon>
        <taxon>Oomycota</taxon>
        <taxon>Saprolegniomycetes</taxon>
        <taxon>Saprolegniales</taxon>
        <taxon>Verrucalvaceae</taxon>
        <taxon>Aphanomyces</taxon>
    </lineage>
</organism>
<feature type="transmembrane region" description="Helical" evidence="1">
    <location>
        <begin position="7"/>
        <end position="27"/>
    </location>
</feature>
<feature type="transmembrane region" description="Helical" evidence="1">
    <location>
        <begin position="195"/>
        <end position="219"/>
    </location>
</feature>
<protein>
    <recommendedName>
        <fullName evidence="4">Claudin</fullName>
    </recommendedName>
</protein>
<feature type="transmembrane region" description="Helical" evidence="1">
    <location>
        <begin position="160"/>
        <end position="183"/>
    </location>
</feature>
<sequence>MLCSAKGLLALGFCMVAASLSWIQFILPQWLVADNDIGAASVVRSVGLWGLCIHNSSGTKDSCLAYFSAPNPKEVNLALLPPALANQSICSYYLDNGDALPLGGSYPKEIVNDAFLTRTCESMGPSTLAFSITTAGLGTCMFVAYLVWSCAETTKSCLLLMSKVLAFAALVANLLTITMWLVQQSSLRTGAGIKFGRSFILSVASAMTYCACIVSIGMLRLHEHHEKMREKSLRLQSLRNLKKASSAV</sequence>
<accession>A0A6G0XFT3</accession>
<name>A0A6G0XFT3_9STRA</name>
<keyword evidence="1" id="KW-1133">Transmembrane helix</keyword>
<reference evidence="2 3" key="1">
    <citation type="submission" date="2019-07" db="EMBL/GenBank/DDBJ databases">
        <title>Genomics analysis of Aphanomyces spp. identifies a new class of oomycete effector associated with host adaptation.</title>
        <authorList>
            <person name="Gaulin E."/>
        </authorList>
    </citation>
    <scope>NUCLEOTIDE SEQUENCE [LARGE SCALE GENOMIC DNA]</scope>
    <source>
        <strain evidence="2 3">ATCC 201684</strain>
    </source>
</reference>
<dbReference type="AlphaFoldDB" id="A0A6G0XFT3"/>
<dbReference type="Proteomes" id="UP000481153">
    <property type="component" value="Unassembled WGS sequence"/>
</dbReference>
<keyword evidence="1" id="KW-0812">Transmembrane</keyword>
<evidence type="ECO:0008006" key="4">
    <source>
        <dbReference type="Google" id="ProtNLM"/>
    </source>
</evidence>
<dbReference type="VEuPathDB" id="FungiDB:AeMF1_013365"/>
<evidence type="ECO:0000313" key="2">
    <source>
        <dbReference type="EMBL" id="KAF0739051.1"/>
    </source>
</evidence>
<gene>
    <name evidence="2" type="ORF">Ae201684_005234</name>
</gene>
<dbReference type="Gene3D" id="1.20.140.150">
    <property type="match status" value="1"/>
</dbReference>